<feature type="compositionally biased region" description="Polar residues" evidence="2">
    <location>
        <begin position="135"/>
        <end position="152"/>
    </location>
</feature>
<evidence type="ECO:0000256" key="1">
    <source>
        <dbReference type="PROSITE-ProRule" id="PRU00042"/>
    </source>
</evidence>
<protein>
    <recommendedName>
        <fullName evidence="3">C2H2-type domain-containing protein</fullName>
    </recommendedName>
</protein>
<reference evidence="4" key="1">
    <citation type="submission" date="2023-06" db="EMBL/GenBank/DDBJ databases">
        <title>Genome-scale phylogeny and comparative genomics of the fungal order Sordariales.</title>
        <authorList>
            <consortium name="Lawrence Berkeley National Laboratory"/>
            <person name="Hensen N."/>
            <person name="Bonometti L."/>
            <person name="Westerberg I."/>
            <person name="Brannstrom I.O."/>
            <person name="Guillou S."/>
            <person name="Cros-Aarteil S."/>
            <person name="Calhoun S."/>
            <person name="Haridas S."/>
            <person name="Kuo A."/>
            <person name="Mondo S."/>
            <person name="Pangilinan J."/>
            <person name="Riley R."/>
            <person name="Labutti K."/>
            <person name="Andreopoulos B."/>
            <person name="Lipzen A."/>
            <person name="Chen C."/>
            <person name="Yanf M."/>
            <person name="Daum C."/>
            <person name="Ng V."/>
            <person name="Clum A."/>
            <person name="Steindorff A."/>
            <person name="Ohm R."/>
            <person name="Martin F."/>
            <person name="Silar P."/>
            <person name="Natvig D."/>
            <person name="Lalanne C."/>
            <person name="Gautier V."/>
            <person name="Ament-Velasquez S.L."/>
            <person name="Kruys A."/>
            <person name="Hutchinson M.I."/>
            <person name="Powell A.J."/>
            <person name="Barry K."/>
            <person name="Miller A.N."/>
            <person name="Grigoriev I.V."/>
            <person name="Debuchy R."/>
            <person name="Gladieux P."/>
            <person name="Thoren M.H."/>
            <person name="Johannesson H."/>
        </authorList>
    </citation>
    <scope>NUCLEOTIDE SEQUENCE</scope>
    <source>
        <strain evidence="4">PSN4</strain>
    </source>
</reference>
<keyword evidence="1" id="KW-0863">Zinc-finger</keyword>
<sequence length="357" mass="40377">MESEQQAAGYAAPRDVSSGTDIGPASPLYDKRYPYRCDRLGYNHRKEICGILFLRLSQLNWHVETRHDRREPNDVRCFLCRDERTFDDPEDLTQHYRARHPDVECPRWRIGDRPAAFRPYVRIEAELEEAMNTPMLPQTELSDSQKLLSKSPETLEARAKSPPTSTAVLSLEGASYQQPPDTRKPSDDTEEWIIFRSPASGHTTGGNDMTAKSDEMDEAAGMVMELTLRDPYIADRVAEILRGLESPDLEDQEKRGKREELGRVKVNLGSDGQEGNAEVRPSTPPLLDWYGYTKVTPQTGTAGQKRQLEREPDEEEAEDERKKKQRPAALTAIRRGHPLSLPPPEDPAPSPDGEDET</sequence>
<feature type="region of interest" description="Disordered" evidence="2">
    <location>
        <begin position="1"/>
        <end position="23"/>
    </location>
</feature>
<feature type="domain" description="C2H2-type" evidence="3">
    <location>
        <begin position="35"/>
        <end position="72"/>
    </location>
</feature>
<keyword evidence="1" id="KW-0479">Metal-binding</keyword>
<dbReference type="PROSITE" id="PS50157">
    <property type="entry name" value="ZINC_FINGER_C2H2_2"/>
    <property type="match status" value="1"/>
</dbReference>
<evidence type="ECO:0000313" key="4">
    <source>
        <dbReference type="EMBL" id="KAK1751675.1"/>
    </source>
</evidence>
<accession>A0AAJ0B5N1</accession>
<dbReference type="Proteomes" id="UP001239445">
    <property type="component" value="Unassembled WGS sequence"/>
</dbReference>
<dbReference type="InterPro" id="IPR013087">
    <property type="entry name" value="Znf_C2H2_type"/>
</dbReference>
<dbReference type="GO" id="GO:0008270">
    <property type="term" value="F:zinc ion binding"/>
    <property type="evidence" value="ECO:0007669"/>
    <property type="project" value="UniProtKB-KW"/>
</dbReference>
<name>A0AAJ0B5N1_9PEZI</name>
<proteinExistence type="predicted"/>
<keyword evidence="5" id="KW-1185">Reference proteome</keyword>
<gene>
    <name evidence="4" type="ORF">QBC47DRAFT_390720</name>
</gene>
<feature type="compositionally biased region" description="Polar residues" evidence="2">
    <location>
        <begin position="295"/>
        <end position="304"/>
    </location>
</feature>
<organism evidence="4 5">
    <name type="scientific">Echria macrotheca</name>
    <dbReference type="NCBI Taxonomy" id="438768"/>
    <lineage>
        <taxon>Eukaryota</taxon>
        <taxon>Fungi</taxon>
        <taxon>Dikarya</taxon>
        <taxon>Ascomycota</taxon>
        <taxon>Pezizomycotina</taxon>
        <taxon>Sordariomycetes</taxon>
        <taxon>Sordariomycetidae</taxon>
        <taxon>Sordariales</taxon>
        <taxon>Schizotheciaceae</taxon>
        <taxon>Echria</taxon>
    </lineage>
</organism>
<comment type="caution">
    <text evidence="4">The sequence shown here is derived from an EMBL/GenBank/DDBJ whole genome shotgun (WGS) entry which is preliminary data.</text>
</comment>
<dbReference type="AlphaFoldDB" id="A0AAJ0B5N1"/>
<dbReference type="EMBL" id="MU839841">
    <property type="protein sequence ID" value="KAK1751675.1"/>
    <property type="molecule type" value="Genomic_DNA"/>
</dbReference>
<evidence type="ECO:0000256" key="2">
    <source>
        <dbReference type="SAM" id="MobiDB-lite"/>
    </source>
</evidence>
<feature type="compositionally biased region" description="Pro residues" evidence="2">
    <location>
        <begin position="340"/>
        <end position="350"/>
    </location>
</feature>
<feature type="compositionally biased region" description="Basic and acidic residues" evidence="2">
    <location>
        <begin position="252"/>
        <end position="263"/>
    </location>
</feature>
<evidence type="ECO:0000259" key="3">
    <source>
        <dbReference type="PROSITE" id="PS50157"/>
    </source>
</evidence>
<feature type="region of interest" description="Disordered" evidence="2">
    <location>
        <begin position="132"/>
        <end position="187"/>
    </location>
</feature>
<keyword evidence="1" id="KW-0862">Zinc</keyword>
<feature type="region of interest" description="Disordered" evidence="2">
    <location>
        <begin position="249"/>
        <end position="357"/>
    </location>
</feature>
<evidence type="ECO:0000313" key="5">
    <source>
        <dbReference type="Proteomes" id="UP001239445"/>
    </source>
</evidence>